<dbReference type="InterPro" id="IPR020806">
    <property type="entry name" value="PKS_PP-bd"/>
</dbReference>
<dbReference type="Gene3D" id="1.10.1200.10">
    <property type="entry name" value="ACP-like"/>
    <property type="match status" value="1"/>
</dbReference>
<keyword evidence="2" id="KW-0597">Phosphoprotein</keyword>
<dbReference type="SUPFAM" id="SSF47336">
    <property type="entry name" value="ACP-like"/>
    <property type="match status" value="1"/>
</dbReference>
<dbReference type="EMBL" id="JBHSQQ010000145">
    <property type="protein sequence ID" value="MFC5943960.1"/>
    <property type="molecule type" value="Genomic_DNA"/>
</dbReference>
<comment type="caution">
    <text evidence="5">The sequence shown here is derived from an EMBL/GenBank/DDBJ whole genome shotgun (WGS) entry which is preliminary data.</text>
</comment>
<name>A0ABW1HRY3_9ACTN</name>
<protein>
    <submittedName>
        <fullName evidence="5">Acyl carrier protein</fullName>
    </submittedName>
</protein>
<dbReference type="InterPro" id="IPR009081">
    <property type="entry name" value="PP-bd_ACP"/>
</dbReference>
<dbReference type="RefSeq" id="WP_377537042.1">
    <property type="nucleotide sequence ID" value="NZ_JBHSQQ010000145.1"/>
</dbReference>
<organism evidence="5 6">
    <name type="scientific">Micromonospora harpali</name>
    <dbReference type="NCBI Taxonomy" id="1490225"/>
    <lineage>
        <taxon>Bacteria</taxon>
        <taxon>Bacillati</taxon>
        <taxon>Actinomycetota</taxon>
        <taxon>Actinomycetes</taxon>
        <taxon>Micromonosporales</taxon>
        <taxon>Micromonosporaceae</taxon>
        <taxon>Micromonospora</taxon>
    </lineage>
</organism>
<dbReference type="Pfam" id="PF00550">
    <property type="entry name" value="PP-binding"/>
    <property type="match status" value="1"/>
</dbReference>
<keyword evidence="1" id="KW-0596">Phosphopantetheine</keyword>
<gene>
    <name evidence="5" type="ORF">ACFPZ4_21085</name>
</gene>
<feature type="chain" id="PRO_5045338731" evidence="3">
    <location>
        <begin position="19"/>
        <end position="65"/>
    </location>
</feature>
<feature type="domain" description="Carrier" evidence="4">
    <location>
        <begin position="15"/>
        <end position="65"/>
    </location>
</feature>
<evidence type="ECO:0000313" key="5">
    <source>
        <dbReference type="EMBL" id="MFC5943960.1"/>
    </source>
</evidence>
<dbReference type="InterPro" id="IPR006162">
    <property type="entry name" value="Ppantetheine_attach_site"/>
</dbReference>
<sequence>MAASPAAAKISAIRSCTAATAASAPATASASPGPERVKPRRAFKDLGFDSLTAVELRNRLTRATG</sequence>
<evidence type="ECO:0000256" key="1">
    <source>
        <dbReference type="ARBA" id="ARBA00022450"/>
    </source>
</evidence>
<keyword evidence="6" id="KW-1185">Reference proteome</keyword>
<feature type="signal peptide" evidence="3">
    <location>
        <begin position="1"/>
        <end position="18"/>
    </location>
</feature>
<evidence type="ECO:0000313" key="6">
    <source>
        <dbReference type="Proteomes" id="UP001596207"/>
    </source>
</evidence>
<accession>A0ABW1HRY3</accession>
<dbReference type="PROSITE" id="PS50075">
    <property type="entry name" value="CARRIER"/>
    <property type="match status" value="1"/>
</dbReference>
<dbReference type="SMART" id="SM00823">
    <property type="entry name" value="PKS_PP"/>
    <property type="match status" value="1"/>
</dbReference>
<keyword evidence="3" id="KW-0732">Signal</keyword>
<evidence type="ECO:0000256" key="2">
    <source>
        <dbReference type="ARBA" id="ARBA00022553"/>
    </source>
</evidence>
<evidence type="ECO:0000259" key="4">
    <source>
        <dbReference type="PROSITE" id="PS50075"/>
    </source>
</evidence>
<evidence type="ECO:0000256" key="3">
    <source>
        <dbReference type="SAM" id="SignalP"/>
    </source>
</evidence>
<dbReference type="InterPro" id="IPR036736">
    <property type="entry name" value="ACP-like_sf"/>
</dbReference>
<feature type="non-terminal residue" evidence="5">
    <location>
        <position position="65"/>
    </location>
</feature>
<reference evidence="6" key="1">
    <citation type="journal article" date="2019" name="Int. J. Syst. Evol. Microbiol.">
        <title>The Global Catalogue of Microorganisms (GCM) 10K type strain sequencing project: providing services to taxonomists for standard genome sequencing and annotation.</title>
        <authorList>
            <consortium name="The Broad Institute Genomics Platform"/>
            <consortium name="The Broad Institute Genome Sequencing Center for Infectious Disease"/>
            <person name="Wu L."/>
            <person name="Ma J."/>
        </authorList>
    </citation>
    <scope>NUCLEOTIDE SEQUENCE [LARGE SCALE GENOMIC DNA]</scope>
    <source>
        <strain evidence="6">CGMCC 4.7173</strain>
    </source>
</reference>
<dbReference type="PROSITE" id="PS00012">
    <property type="entry name" value="PHOSPHOPANTETHEINE"/>
    <property type="match status" value="1"/>
</dbReference>
<proteinExistence type="predicted"/>
<dbReference type="Proteomes" id="UP001596207">
    <property type="component" value="Unassembled WGS sequence"/>
</dbReference>